<accession>A0ABX6C3Z8</accession>
<feature type="transmembrane region" description="Helical" evidence="1">
    <location>
        <begin position="7"/>
        <end position="35"/>
    </location>
</feature>
<organism evidence="2 3">
    <name type="scientific">Tepidiforma bonchosmolovskayae</name>
    <dbReference type="NCBI Taxonomy" id="2601677"/>
    <lineage>
        <taxon>Bacteria</taxon>
        <taxon>Bacillati</taxon>
        <taxon>Chloroflexota</taxon>
        <taxon>Tepidiformia</taxon>
        <taxon>Tepidiformales</taxon>
        <taxon>Tepidiformaceae</taxon>
        <taxon>Tepidiforma</taxon>
    </lineage>
</organism>
<reference evidence="2 3" key="1">
    <citation type="submission" date="2019-08" db="EMBL/GenBank/DDBJ databases">
        <authorList>
            <person name="Toschakov S.V."/>
        </authorList>
    </citation>
    <scope>NUCLEOTIDE SEQUENCE [LARGE SCALE GENOMIC DNA]</scope>
    <source>
        <strain evidence="2 3">3753O</strain>
    </source>
</reference>
<dbReference type="Proteomes" id="UP000326331">
    <property type="component" value="Chromosome"/>
</dbReference>
<evidence type="ECO:0000313" key="2">
    <source>
        <dbReference type="EMBL" id="QFG03992.1"/>
    </source>
</evidence>
<reference evidence="2 3" key="2">
    <citation type="submission" date="2019-10" db="EMBL/GenBank/DDBJ databases">
        <title>Thermopilla bonchosmolovskayae gen. nov., sp. nov., a moderately thermophilic Chloroflexi bacterium from a Chukotka hot spring (Arctic, Russia), representing a novel classis Thermopillaia, which include previously uncultivated lineage OLB14.</title>
        <authorList>
            <person name="Kochetkova T.V."/>
            <person name="Zayulina K.S."/>
            <person name="Zhigarkov V.S."/>
            <person name="Minaev N.V."/>
            <person name="Novikov A."/>
            <person name="Toshchakov S.V."/>
            <person name="Elcheninov A.G."/>
            <person name="Kublanov I.V."/>
        </authorList>
    </citation>
    <scope>NUCLEOTIDE SEQUENCE [LARGE SCALE GENOMIC DNA]</scope>
    <source>
        <strain evidence="2 3">3753O</strain>
    </source>
</reference>
<protein>
    <recommendedName>
        <fullName evidence="4">DUF4190 domain-containing protein</fullName>
    </recommendedName>
</protein>
<dbReference type="RefSeq" id="WP_158067938.1">
    <property type="nucleotide sequence ID" value="NZ_CP042829.1"/>
</dbReference>
<keyword evidence="3" id="KW-1185">Reference proteome</keyword>
<evidence type="ECO:0000256" key="1">
    <source>
        <dbReference type="SAM" id="Phobius"/>
    </source>
</evidence>
<gene>
    <name evidence="2" type="ORF">Tbon_12095</name>
</gene>
<proteinExistence type="predicted"/>
<keyword evidence="1" id="KW-1133">Transmembrane helix</keyword>
<dbReference type="EMBL" id="CP042829">
    <property type="protein sequence ID" value="QFG03992.1"/>
    <property type="molecule type" value="Genomic_DNA"/>
</dbReference>
<evidence type="ECO:0008006" key="4">
    <source>
        <dbReference type="Google" id="ProtNLM"/>
    </source>
</evidence>
<keyword evidence="1" id="KW-0812">Transmembrane</keyword>
<sequence length="73" mass="7597">MAASLPFLISAMSLGVINLLIFLASALIITIPVFATRGRTQAIWAAVSGTILLVEAVILVTLVVLTGQGKIFS</sequence>
<name>A0ABX6C3Z8_9CHLR</name>
<evidence type="ECO:0000313" key="3">
    <source>
        <dbReference type="Proteomes" id="UP000326331"/>
    </source>
</evidence>
<feature type="transmembrane region" description="Helical" evidence="1">
    <location>
        <begin position="41"/>
        <end position="65"/>
    </location>
</feature>
<keyword evidence="1" id="KW-0472">Membrane</keyword>